<dbReference type="RefSeq" id="WP_035482230.1">
    <property type="nucleotide sequence ID" value="NZ_CADIKB010000028.1"/>
</dbReference>
<organism evidence="1 2">
    <name type="scientific">Paraburkholderia phenoliruptrix</name>
    <dbReference type="NCBI Taxonomy" id="252970"/>
    <lineage>
        <taxon>Bacteria</taxon>
        <taxon>Pseudomonadati</taxon>
        <taxon>Pseudomonadota</taxon>
        <taxon>Betaproteobacteria</taxon>
        <taxon>Burkholderiales</taxon>
        <taxon>Burkholderiaceae</taxon>
        <taxon>Paraburkholderia</taxon>
    </lineage>
</organism>
<name>A0A6J5BY11_9BURK</name>
<dbReference type="Proteomes" id="UP000494249">
    <property type="component" value="Unassembled WGS sequence"/>
</dbReference>
<protein>
    <submittedName>
        <fullName evidence="1">Uncharacterized protein</fullName>
    </submittedName>
</protein>
<evidence type="ECO:0000313" key="2">
    <source>
        <dbReference type="Proteomes" id="UP000494249"/>
    </source>
</evidence>
<sequence>MKVDYIHRAFVVRRGSSNSVDRDAEFKAAVFERRLVIYIDEWDNKRTMEARVYGATPGGHVLIGFQIDADRGIVPAQLWKVVDDLDRVVITKDVYETIERTVPSQYAGHLVRFDAVSSDTALDLTKHAADGY</sequence>
<accession>A0A6J5BY11</accession>
<evidence type="ECO:0000313" key="1">
    <source>
        <dbReference type="EMBL" id="CAB3719924.1"/>
    </source>
</evidence>
<reference evidence="1 2" key="1">
    <citation type="submission" date="2020-04" db="EMBL/GenBank/DDBJ databases">
        <authorList>
            <person name="De Canck E."/>
        </authorList>
    </citation>
    <scope>NUCLEOTIDE SEQUENCE [LARGE SCALE GENOMIC DNA]</scope>
    <source>
        <strain evidence="1 2">LMG 22037</strain>
    </source>
</reference>
<gene>
    <name evidence="1" type="ORF">LMG22037_04674</name>
</gene>
<proteinExistence type="predicted"/>
<dbReference type="EMBL" id="CADIKB010000028">
    <property type="protein sequence ID" value="CAB3719924.1"/>
    <property type="molecule type" value="Genomic_DNA"/>
</dbReference>
<dbReference type="AlphaFoldDB" id="A0A6J5BY11"/>